<dbReference type="InterPro" id="IPR003004">
    <property type="entry name" value="GspF/PilC"/>
</dbReference>
<evidence type="ECO:0000256" key="9">
    <source>
        <dbReference type="RuleBase" id="RU003923"/>
    </source>
</evidence>
<dbReference type="RefSeq" id="WP_066414384.1">
    <property type="nucleotide sequence ID" value="NZ_CP018866.1"/>
</dbReference>
<dbReference type="Pfam" id="PF00482">
    <property type="entry name" value="T2SSF"/>
    <property type="match status" value="2"/>
</dbReference>
<dbReference type="PANTHER" id="PTHR30012">
    <property type="entry name" value="GENERAL SECRETION PATHWAY PROTEIN"/>
    <property type="match status" value="1"/>
</dbReference>
<evidence type="ECO:0000313" key="13">
    <source>
        <dbReference type="Proteomes" id="UP000215224"/>
    </source>
</evidence>
<keyword evidence="8 10" id="KW-0472">Membrane</keyword>
<feature type="transmembrane region" description="Helical" evidence="10">
    <location>
        <begin position="219"/>
        <end position="238"/>
    </location>
</feature>
<keyword evidence="6 9" id="KW-0812">Transmembrane</keyword>
<organism evidence="12 13">
    <name type="scientific">Sutcliffiella cohnii</name>
    <dbReference type="NCBI Taxonomy" id="33932"/>
    <lineage>
        <taxon>Bacteria</taxon>
        <taxon>Bacillati</taxon>
        <taxon>Bacillota</taxon>
        <taxon>Bacilli</taxon>
        <taxon>Bacillales</taxon>
        <taxon>Bacillaceae</taxon>
        <taxon>Sutcliffiella</taxon>
    </lineage>
</organism>
<gene>
    <name evidence="12" type="ORF">BC6307_16350</name>
</gene>
<evidence type="ECO:0000256" key="10">
    <source>
        <dbReference type="SAM" id="Phobius"/>
    </source>
</evidence>
<name>A0A223KTB7_9BACI</name>
<dbReference type="InterPro" id="IPR042094">
    <property type="entry name" value="T2SS_GspF_sf"/>
</dbReference>
<protein>
    <submittedName>
        <fullName evidence="12">Type II secretion system protein F</fullName>
    </submittedName>
</protein>
<dbReference type="FunFam" id="1.20.81.30:FF:000001">
    <property type="entry name" value="Type II secretion system protein F"/>
    <property type="match status" value="2"/>
</dbReference>
<dbReference type="Gene3D" id="1.20.81.30">
    <property type="entry name" value="Type II secretion system (T2SS), domain F"/>
    <property type="match status" value="2"/>
</dbReference>
<evidence type="ECO:0000256" key="6">
    <source>
        <dbReference type="ARBA" id="ARBA00022692"/>
    </source>
</evidence>
<feature type="domain" description="Type II secretion system protein GspF" evidence="11">
    <location>
        <begin position="67"/>
        <end position="190"/>
    </location>
</feature>
<evidence type="ECO:0000256" key="8">
    <source>
        <dbReference type="ARBA" id="ARBA00023136"/>
    </source>
</evidence>
<evidence type="ECO:0000313" key="12">
    <source>
        <dbReference type="EMBL" id="AST92745.1"/>
    </source>
</evidence>
<evidence type="ECO:0000256" key="3">
    <source>
        <dbReference type="ARBA" id="ARBA00022448"/>
    </source>
</evidence>
<feature type="transmembrane region" description="Helical" evidence="10">
    <location>
        <begin position="166"/>
        <end position="189"/>
    </location>
</feature>
<keyword evidence="13" id="KW-1185">Reference proteome</keyword>
<comment type="similarity">
    <text evidence="2 9">Belongs to the GSP F family.</text>
</comment>
<dbReference type="Proteomes" id="UP000215224">
    <property type="component" value="Chromosome"/>
</dbReference>
<proteinExistence type="inferred from homology"/>
<evidence type="ECO:0000256" key="5">
    <source>
        <dbReference type="ARBA" id="ARBA00022519"/>
    </source>
</evidence>
<dbReference type="GO" id="GO:0009306">
    <property type="term" value="P:protein secretion"/>
    <property type="evidence" value="ECO:0007669"/>
    <property type="project" value="InterPro"/>
</dbReference>
<feature type="transmembrane region" description="Helical" evidence="10">
    <location>
        <begin position="373"/>
        <end position="394"/>
    </location>
</feature>
<dbReference type="STRING" id="1314751.GCA_001591425_01580"/>
<evidence type="ECO:0000256" key="7">
    <source>
        <dbReference type="ARBA" id="ARBA00022989"/>
    </source>
</evidence>
<dbReference type="PROSITE" id="PS00874">
    <property type="entry name" value="T2SP_F"/>
    <property type="match status" value="1"/>
</dbReference>
<keyword evidence="4" id="KW-1003">Cell membrane</keyword>
<dbReference type="AlphaFoldDB" id="A0A223KTB7"/>
<dbReference type="InterPro" id="IPR018076">
    <property type="entry name" value="T2SS_GspF_dom"/>
</dbReference>
<evidence type="ECO:0000259" key="11">
    <source>
        <dbReference type="Pfam" id="PF00482"/>
    </source>
</evidence>
<feature type="domain" description="Type II secretion system protein GspF" evidence="11">
    <location>
        <begin position="271"/>
        <end position="392"/>
    </location>
</feature>
<evidence type="ECO:0000256" key="2">
    <source>
        <dbReference type="ARBA" id="ARBA00005745"/>
    </source>
</evidence>
<evidence type="ECO:0000256" key="4">
    <source>
        <dbReference type="ARBA" id="ARBA00022475"/>
    </source>
</evidence>
<accession>A0A223KTB7</accession>
<keyword evidence="5" id="KW-0997">Cell inner membrane</keyword>
<evidence type="ECO:0000256" key="1">
    <source>
        <dbReference type="ARBA" id="ARBA00004429"/>
    </source>
</evidence>
<keyword evidence="3 9" id="KW-0813">Transport</keyword>
<dbReference type="KEGG" id="bcoh:BC6307_16350"/>
<reference evidence="12 13" key="1">
    <citation type="submission" date="2016-12" db="EMBL/GenBank/DDBJ databases">
        <title>The whole genome sequencing and assembly of Bacillus cohnii DSM 6307T strain.</title>
        <authorList>
            <person name="Lee Y.-J."/>
            <person name="Yi H."/>
            <person name="Bahn Y.-S."/>
            <person name="Kim J.F."/>
            <person name="Lee D.-W."/>
        </authorList>
    </citation>
    <scope>NUCLEOTIDE SEQUENCE [LARGE SCALE GENOMIC DNA]</scope>
    <source>
        <strain evidence="12 13">DSM 6307</strain>
    </source>
</reference>
<dbReference type="EMBL" id="CP018866">
    <property type="protein sequence ID" value="AST92745.1"/>
    <property type="molecule type" value="Genomic_DNA"/>
</dbReference>
<dbReference type="GO" id="GO:0005886">
    <property type="term" value="C:plasma membrane"/>
    <property type="evidence" value="ECO:0007669"/>
    <property type="project" value="UniProtKB-SubCell"/>
</dbReference>
<dbReference type="InterPro" id="IPR001992">
    <property type="entry name" value="T2SS_GspF/T4SS_PilC_CS"/>
</dbReference>
<comment type="subcellular location">
    <subcellularLocation>
        <location evidence="1">Cell inner membrane</location>
        <topology evidence="1">Multi-pass membrane protein</topology>
    </subcellularLocation>
    <subcellularLocation>
        <location evidence="9">Cell membrane</location>
        <topology evidence="9">Multi-pass membrane protein</topology>
    </subcellularLocation>
</comment>
<sequence length="402" mass="44921">MPKFKYTGRARTGKKEGAVTSPNRREAIVKLKEEGIKVINIEEMPESFLTKEITIGNPVKQQDLVIYLRQFATLIRAGISVVESTKILAAQTESKPLKRVLTEVEYELRQGNPLSVAASNHPKVFSSMFINMIRAGEASGTMEETLDNLATQYEKQHETKQKIVSALAYPLVLAVVALGVTIFLLVGVVPTFVSMFSDFGADLPVITKFVLAMSEWMQSFWWVIILLMILFISSISVIRSRREWKYYLDYFLLKMPIFGGLLKKAAIARLTRTLSSLFSSSVPILQAISIVEKIVGNEVIAKVLVSSRESLERGESLTTPMKEHWAFPPLVTQMISVGESSGSLDIMLEKVAHFYEKEVDAATDRLKSLIEPLMIVVLAVVVGTIVTSILVPMFDIFNHIQM</sequence>
<keyword evidence="7 10" id="KW-1133">Transmembrane helix</keyword>
<dbReference type="PRINTS" id="PR00812">
    <property type="entry name" value="BCTERIALGSPF"/>
</dbReference>
<dbReference type="PANTHER" id="PTHR30012:SF0">
    <property type="entry name" value="TYPE II SECRETION SYSTEM PROTEIN F-RELATED"/>
    <property type="match status" value="1"/>
</dbReference>